<dbReference type="RefSeq" id="WP_119524784.1">
    <property type="nucleotide sequence ID" value="NZ_NRHC01000033.1"/>
</dbReference>
<evidence type="ECO:0000313" key="7">
    <source>
        <dbReference type="EMBL" id="RIY33408.1"/>
    </source>
</evidence>
<feature type="transmembrane region" description="Helical" evidence="6">
    <location>
        <begin position="225"/>
        <end position="245"/>
    </location>
</feature>
<feature type="transmembrane region" description="Helical" evidence="6">
    <location>
        <begin position="20"/>
        <end position="42"/>
    </location>
</feature>
<dbReference type="PANTHER" id="PTHR30213">
    <property type="entry name" value="INNER MEMBRANE PROTEIN YHJD"/>
    <property type="match status" value="1"/>
</dbReference>
<dbReference type="Pfam" id="PF03631">
    <property type="entry name" value="Virul_fac_BrkB"/>
    <property type="match status" value="1"/>
</dbReference>
<dbReference type="OrthoDB" id="9808671at2"/>
<dbReference type="NCBIfam" id="TIGR00765">
    <property type="entry name" value="yihY_not_rbn"/>
    <property type="match status" value="1"/>
</dbReference>
<dbReference type="EMBL" id="NRHC01000033">
    <property type="protein sequence ID" value="RIY33408.1"/>
    <property type="molecule type" value="Genomic_DNA"/>
</dbReference>
<evidence type="ECO:0000256" key="3">
    <source>
        <dbReference type="ARBA" id="ARBA00022692"/>
    </source>
</evidence>
<evidence type="ECO:0000256" key="5">
    <source>
        <dbReference type="ARBA" id="ARBA00023136"/>
    </source>
</evidence>
<feature type="transmembrane region" description="Helical" evidence="6">
    <location>
        <begin position="251"/>
        <end position="275"/>
    </location>
</feature>
<protein>
    <recommendedName>
        <fullName evidence="9">tRNA-processing RNAse BN</fullName>
    </recommendedName>
</protein>
<name>A0A3A1Y867_9GAMM</name>
<keyword evidence="3 6" id="KW-0812">Transmembrane</keyword>
<keyword evidence="2" id="KW-1003">Cell membrane</keyword>
<feature type="transmembrane region" description="Helical" evidence="6">
    <location>
        <begin position="54"/>
        <end position="74"/>
    </location>
</feature>
<gene>
    <name evidence="7" type="ORF">CKF54_02890</name>
</gene>
<evidence type="ECO:0000256" key="1">
    <source>
        <dbReference type="ARBA" id="ARBA00004651"/>
    </source>
</evidence>
<feature type="transmembrane region" description="Helical" evidence="6">
    <location>
        <begin position="191"/>
        <end position="213"/>
    </location>
</feature>
<organism evidence="7 8">
    <name type="scientific">Psittacicella hinzii</name>
    <dbReference type="NCBI Taxonomy" id="2028575"/>
    <lineage>
        <taxon>Bacteria</taxon>
        <taxon>Pseudomonadati</taxon>
        <taxon>Pseudomonadota</taxon>
        <taxon>Gammaproteobacteria</taxon>
        <taxon>Pasteurellales</taxon>
        <taxon>Psittacicellaceae</taxon>
        <taxon>Psittacicella</taxon>
    </lineage>
</organism>
<accession>A0A3A1Y867</accession>
<evidence type="ECO:0000256" key="6">
    <source>
        <dbReference type="SAM" id="Phobius"/>
    </source>
</evidence>
<evidence type="ECO:0000256" key="4">
    <source>
        <dbReference type="ARBA" id="ARBA00022989"/>
    </source>
</evidence>
<feature type="transmembrane region" description="Helical" evidence="6">
    <location>
        <begin position="111"/>
        <end position="130"/>
    </location>
</feature>
<dbReference type="PIRSF" id="PIRSF035875">
    <property type="entry name" value="RNase_BN"/>
    <property type="match status" value="1"/>
</dbReference>
<feature type="transmembrane region" description="Helical" evidence="6">
    <location>
        <begin position="151"/>
        <end position="171"/>
    </location>
</feature>
<keyword evidence="8" id="KW-1185">Reference proteome</keyword>
<dbReference type="PANTHER" id="PTHR30213:SF0">
    <property type="entry name" value="UPF0761 MEMBRANE PROTEIN YIHY"/>
    <property type="match status" value="1"/>
</dbReference>
<dbReference type="GO" id="GO:0005886">
    <property type="term" value="C:plasma membrane"/>
    <property type="evidence" value="ECO:0007669"/>
    <property type="project" value="UniProtKB-SubCell"/>
</dbReference>
<comment type="subcellular location">
    <subcellularLocation>
        <location evidence="1">Cell membrane</location>
        <topology evidence="1">Multi-pass membrane protein</topology>
    </subcellularLocation>
</comment>
<evidence type="ECO:0008006" key="9">
    <source>
        <dbReference type="Google" id="ProtNLM"/>
    </source>
</evidence>
<proteinExistence type="predicted"/>
<sequence>MLNRNKLQKIFYSARKTKALGGICKFLFHLRLIILTVLGNGISVVAGSLTYNTLLAIVPIILVFFSVLHMLPAFSNVKELLSEVIFSNIAPSNIEEFNEIFENVIAKTANLGLPSIASLFVITFLLVHTIDKTINKNIWQIKKQRKLLQSFTSYWTVISFGPILLGGIVFIKSYLIGIYSLENNIISNSIVLVLNYVQAFVLWFILFFTYVAFPNIHVKWINGAIASLLATVGLILARDIFVYYVKNIASYYVIYGALATFPITVFWLYIVWYVILMGAALTKVLNQNNFYTLYRSYLLNQRDS</sequence>
<evidence type="ECO:0000313" key="8">
    <source>
        <dbReference type="Proteomes" id="UP000265691"/>
    </source>
</evidence>
<keyword evidence="4 6" id="KW-1133">Transmembrane helix</keyword>
<reference evidence="7 8" key="1">
    <citation type="submission" date="2017-08" db="EMBL/GenBank/DDBJ databases">
        <title>Reclassification of Bisgaard taxon 37 and 44.</title>
        <authorList>
            <person name="Christensen H."/>
        </authorList>
    </citation>
    <scope>NUCLEOTIDE SEQUENCE [LARGE SCALE GENOMIC DNA]</scope>
    <source>
        <strain evidence="7 8">B96_3</strain>
    </source>
</reference>
<keyword evidence="5 6" id="KW-0472">Membrane</keyword>
<dbReference type="Proteomes" id="UP000265691">
    <property type="component" value="Unassembled WGS sequence"/>
</dbReference>
<comment type="caution">
    <text evidence="7">The sequence shown here is derived from an EMBL/GenBank/DDBJ whole genome shotgun (WGS) entry which is preliminary data.</text>
</comment>
<dbReference type="InterPro" id="IPR017039">
    <property type="entry name" value="Virul_fac_BrkB"/>
</dbReference>
<evidence type="ECO:0000256" key="2">
    <source>
        <dbReference type="ARBA" id="ARBA00022475"/>
    </source>
</evidence>
<dbReference type="AlphaFoldDB" id="A0A3A1Y867"/>